<sequence length="144" mass="15905">MRRRPGPPRLPVSLGLPSPSTTSRRLPSPTPGLKSSPHPFLSPEMAGQPSISPGSPFRSSPGPIKVAIDLSRSSSFRFPTHPPLSRTATPPPVLSPVKFLFFSDNVTFAEEQVQEQPPFEEEYSQFAEEEACDDGEFFDDFEEF</sequence>
<proteinExistence type="predicted"/>
<evidence type="ECO:0000313" key="3">
    <source>
        <dbReference type="Proteomes" id="UP000298652"/>
    </source>
</evidence>
<organism evidence="2 3">
    <name type="scientific">Setaria viridis</name>
    <name type="common">Green bristlegrass</name>
    <name type="synonym">Setaria italica subsp. viridis</name>
    <dbReference type="NCBI Taxonomy" id="4556"/>
    <lineage>
        <taxon>Eukaryota</taxon>
        <taxon>Viridiplantae</taxon>
        <taxon>Streptophyta</taxon>
        <taxon>Embryophyta</taxon>
        <taxon>Tracheophyta</taxon>
        <taxon>Spermatophyta</taxon>
        <taxon>Magnoliopsida</taxon>
        <taxon>Liliopsida</taxon>
        <taxon>Poales</taxon>
        <taxon>Poaceae</taxon>
        <taxon>PACMAD clade</taxon>
        <taxon>Panicoideae</taxon>
        <taxon>Panicodae</taxon>
        <taxon>Paniceae</taxon>
        <taxon>Cenchrinae</taxon>
        <taxon>Setaria</taxon>
    </lineage>
</organism>
<dbReference type="AlphaFoldDB" id="A0A4U6SRE3"/>
<feature type="region of interest" description="Disordered" evidence="1">
    <location>
        <begin position="1"/>
        <end position="64"/>
    </location>
</feature>
<reference evidence="2" key="1">
    <citation type="submission" date="2019-03" db="EMBL/GenBank/DDBJ databases">
        <title>WGS assembly of Setaria viridis.</title>
        <authorList>
            <person name="Huang P."/>
            <person name="Jenkins J."/>
            <person name="Grimwood J."/>
            <person name="Barry K."/>
            <person name="Healey A."/>
            <person name="Mamidi S."/>
            <person name="Sreedasyam A."/>
            <person name="Shu S."/>
            <person name="Feldman M."/>
            <person name="Wu J."/>
            <person name="Yu Y."/>
            <person name="Chen C."/>
            <person name="Johnson J."/>
            <person name="Rokhsar D."/>
            <person name="Baxter I."/>
            <person name="Schmutz J."/>
            <person name="Brutnell T."/>
            <person name="Kellogg E."/>
        </authorList>
    </citation>
    <scope>NUCLEOTIDE SEQUENCE [LARGE SCALE GENOMIC DNA]</scope>
</reference>
<protein>
    <submittedName>
        <fullName evidence="2">Uncharacterized protein</fullName>
    </submittedName>
</protein>
<feature type="compositionally biased region" description="Low complexity" evidence="1">
    <location>
        <begin position="16"/>
        <end position="27"/>
    </location>
</feature>
<dbReference type="Proteomes" id="UP000298652">
    <property type="component" value="Chromosome 9"/>
</dbReference>
<evidence type="ECO:0000256" key="1">
    <source>
        <dbReference type="SAM" id="MobiDB-lite"/>
    </source>
</evidence>
<name>A0A4U6SRE3_SETVI</name>
<accession>A0A4U6SRE3</accession>
<dbReference type="EMBL" id="CM016560">
    <property type="protein sequence ID" value="TKV90588.1"/>
    <property type="molecule type" value="Genomic_DNA"/>
</dbReference>
<feature type="compositionally biased region" description="Low complexity" evidence="1">
    <location>
        <begin position="49"/>
        <end position="64"/>
    </location>
</feature>
<evidence type="ECO:0000313" key="2">
    <source>
        <dbReference type="EMBL" id="TKV90588.1"/>
    </source>
</evidence>
<gene>
    <name evidence="2" type="ORF">SEVIR_9G039201v2</name>
</gene>
<dbReference type="Gramene" id="TKV90588">
    <property type="protein sequence ID" value="TKV90588"/>
    <property type="gene ID" value="SEVIR_9G039201v2"/>
</dbReference>
<keyword evidence="3" id="KW-1185">Reference proteome</keyword>